<name>A0ABU3VLS7_9RHOB</name>
<accession>A0ABU3VLS7</accession>
<organism evidence="1 2">
    <name type="scientific">Sedimentitalea todarodis</name>
    <dbReference type="NCBI Taxonomy" id="1631240"/>
    <lineage>
        <taxon>Bacteria</taxon>
        <taxon>Pseudomonadati</taxon>
        <taxon>Pseudomonadota</taxon>
        <taxon>Alphaproteobacteria</taxon>
        <taxon>Rhodobacterales</taxon>
        <taxon>Paracoccaceae</taxon>
        <taxon>Sedimentitalea</taxon>
    </lineage>
</organism>
<gene>
    <name evidence="1" type="ORF">QO231_25450</name>
</gene>
<sequence>MARQFKFGEAAEKNTENGVIDIPHTCILQTYSARELVDKFEATWGRKPSAVALPVSNADGLLFDVDGLSKYSAAGSGFKDGIGDFGGLVKAFATEGLNIYLTLDVTLPFQESPPLQIVDIVGDSSRHLCFGNPTTVEILGAILGTGIDLAFEALQDMTPPTNSKLLGVVLDLVNLWPMGGSDNRLELTCFCPSCQEYFELHEKGKRLIDKFKTFPNPWSLALRATESGISFVDEIGINHGAKEIVGFSRLKGFDAAFGSNNGDSELIRKADDLLKYMSVRHDQVMSSVDSVFSEAMRGLSTDKNPYISEAARMMRRVILVEGTSYSWSGGIFIEKLDQLKPAEFDEIWADKGPQTPILKCVPNYAYMSRRSRYYLDAFFEVIANAADSNAMATTGMGRMVRDQLQELLVQRLQQSLACLTAGKAALGTLGVASDDEKQGRQGYVGIALDKTAGIDLINGVNIARGPTAKK</sequence>
<keyword evidence="2" id="KW-1185">Reference proteome</keyword>
<dbReference type="Proteomes" id="UP001255416">
    <property type="component" value="Unassembled WGS sequence"/>
</dbReference>
<dbReference type="EMBL" id="JASMWN010000052">
    <property type="protein sequence ID" value="MDU9007162.1"/>
    <property type="molecule type" value="Genomic_DNA"/>
</dbReference>
<dbReference type="RefSeq" id="WP_316782940.1">
    <property type="nucleotide sequence ID" value="NZ_JASMWN010000052.1"/>
</dbReference>
<reference evidence="2" key="1">
    <citation type="submission" date="2023-05" db="EMBL/GenBank/DDBJ databases">
        <title>Sedimentitalea sp. nov. JM2-8.</title>
        <authorList>
            <person name="Huang J."/>
        </authorList>
    </citation>
    <scope>NUCLEOTIDE SEQUENCE [LARGE SCALE GENOMIC DNA]</scope>
    <source>
        <strain evidence="2">KHS03</strain>
    </source>
</reference>
<protein>
    <submittedName>
        <fullName evidence="1">Uncharacterized protein</fullName>
    </submittedName>
</protein>
<evidence type="ECO:0000313" key="2">
    <source>
        <dbReference type="Proteomes" id="UP001255416"/>
    </source>
</evidence>
<comment type="caution">
    <text evidence="1">The sequence shown here is derived from an EMBL/GenBank/DDBJ whole genome shotgun (WGS) entry which is preliminary data.</text>
</comment>
<evidence type="ECO:0000313" key="1">
    <source>
        <dbReference type="EMBL" id="MDU9007162.1"/>
    </source>
</evidence>
<proteinExistence type="predicted"/>